<name>A0A381XJG3_9ZZZZ</name>
<reference evidence="2" key="1">
    <citation type="submission" date="2018-05" db="EMBL/GenBank/DDBJ databases">
        <authorList>
            <person name="Lanie J.A."/>
            <person name="Ng W.-L."/>
            <person name="Kazmierczak K.M."/>
            <person name="Andrzejewski T.M."/>
            <person name="Davidsen T.M."/>
            <person name="Wayne K.J."/>
            <person name="Tettelin H."/>
            <person name="Glass J.I."/>
            <person name="Rusch D."/>
            <person name="Podicherti R."/>
            <person name="Tsui H.-C.T."/>
            <person name="Winkler M.E."/>
        </authorList>
    </citation>
    <scope>NUCLEOTIDE SEQUENCE</scope>
</reference>
<dbReference type="AlphaFoldDB" id="A0A381XJG3"/>
<feature type="region of interest" description="Disordered" evidence="1">
    <location>
        <begin position="59"/>
        <end position="127"/>
    </location>
</feature>
<organism evidence="2">
    <name type="scientific">marine metagenome</name>
    <dbReference type="NCBI Taxonomy" id="408172"/>
    <lineage>
        <taxon>unclassified sequences</taxon>
        <taxon>metagenomes</taxon>
        <taxon>ecological metagenomes</taxon>
    </lineage>
</organism>
<feature type="compositionally biased region" description="Basic and acidic residues" evidence="1">
    <location>
        <begin position="118"/>
        <end position="127"/>
    </location>
</feature>
<accession>A0A381XJG3</accession>
<proteinExistence type="predicted"/>
<sequence length="127" mass="13588">MTVTAALLVMMAALAAAQEPTLTPVEETRAWQARRNESLSDNSGWLALAGLFPLSDGQFSLGAGTTSASSPPRRVGRLTPAASCGRTRRTQRVTPSSTSTAPTTHHAPSHRSPPVHCRRQEIDSTRR</sequence>
<evidence type="ECO:0000313" key="2">
    <source>
        <dbReference type="EMBL" id="SVA64652.1"/>
    </source>
</evidence>
<dbReference type="EMBL" id="UINC01015334">
    <property type="protein sequence ID" value="SVA64652.1"/>
    <property type="molecule type" value="Genomic_DNA"/>
</dbReference>
<protein>
    <submittedName>
        <fullName evidence="2">Uncharacterized protein</fullName>
    </submittedName>
</protein>
<feature type="compositionally biased region" description="Low complexity" evidence="1">
    <location>
        <begin position="94"/>
        <end position="106"/>
    </location>
</feature>
<evidence type="ECO:0000256" key="1">
    <source>
        <dbReference type="SAM" id="MobiDB-lite"/>
    </source>
</evidence>
<gene>
    <name evidence="2" type="ORF">METZ01_LOCUS117506</name>
</gene>